<sequence>MDGSSEKKEDPLQRNHIRVLRAILMTHGAWPIGESFMRTYFTAAVVVSVIINVFAAGHYIIVNFAELDFIDIGDHCMTECLAILTLMRSIFVRVKDYGTVTEEFLTKIHLDHFRHCGENYDKICRRVNQFSYYVTLLMVVIAALGLNFFNIVPIYNNFRNRNDEDAVTQYSIYLSLPGVNQDMIYTFSTIYNYYISVMCAVLVCGIDLLMFVMAFHVVGHIMTLRDDINNLPKPKGKKDPVHMKNNYQTNLHVDIYDNEENAKIREELLKCIDHHATIVSFAGALSDLFGPILAISYVNHLVCGALMLLVCTTGDRNSVVRCIPVTIVVFSQLAQISVIFEIMGSESAKLMDAVYNVQWECMGANNRKLVHMFLTKVQTPIRVTALGMVDVGVEAMVAILKTTFSYYTLLQSLGE</sequence>
<feature type="transmembrane region" description="Helical" evidence="10">
    <location>
        <begin position="193"/>
        <end position="215"/>
    </location>
</feature>
<evidence type="ECO:0000256" key="1">
    <source>
        <dbReference type="ARBA" id="ARBA00004651"/>
    </source>
</evidence>
<dbReference type="AlphaFoldDB" id="A0A146JWT3"/>
<feature type="transmembrane region" description="Helical" evidence="10">
    <location>
        <begin position="130"/>
        <end position="155"/>
    </location>
</feature>
<keyword evidence="6 10" id="KW-1133">Transmembrane helix</keyword>
<evidence type="ECO:0000256" key="3">
    <source>
        <dbReference type="ARBA" id="ARBA00022606"/>
    </source>
</evidence>
<dbReference type="GO" id="GO:0007165">
    <property type="term" value="P:signal transduction"/>
    <property type="evidence" value="ECO:0007669"/>
    <property type="project" value="UniProtKB-KW"/>
</dbReference>
<evidence type="ECO:0000256" key="10">
    <source>
        <dbReference type="SAM" id="Phobius"/>
    </source>
</evidence>
<evidence type="ECO:0000256" key="9">
    <source>
        <dbReference type="ARBA" id="ARBA00023224"/>
    </source>
</evidence>
<feature type="transmembrane region" description="Helical" evidence="10">
    <location>
        <begin position="40"/>
        <end position="62"/>
    </location>
</feature>
<evidence type="ECO:0000256" key="5">
    <source>
        <dbReference type="ARBA" id="ARBA00022725"/>
    </source>
</evidence>
<dbReference type="EMBL" id="GEDO01000048">
    <property type="protein sequence ID" value="JAP88578.1"/>
    <property type="molecule type" value="mRNA"/>
</dbReference>
<organism evidence="11">
    <name type="scientific">Conogethes punctiferalis</name>
    <name type="common">Durian fruit borer</name>
    <name type="synonym">Astura punctiferalis</name>
    <dbReference type="NCBI Taxonomy" id="1133088"/>
    <lineage>
        <taxon>Eukaryota</taxon>
        <taxon>Metazoa</taxon>
        <taxon>Ecdysozoa</taxon>
        <taxon>Arthropoda</taxon>
        <taxon>Hexapoda</taxon>
        <taxon>Insecta</taxon>
        <taxon>Pterygota</taxon>
        <taxon>Neoptera</taxon>
        <taxon>Endopterygota</taxon>
        <taxon>Lepidoptera</taxon>
        <taxon>Glossata</taxon>
        <taxon>Ditrysia</taxon>
        <taxon>Pyraloidea</taxon>
        <taxon>Crambidae</taxon>
        <taxon>Spilomelinae</taxon>
        <taxon>Conogethes</taxon>
    </lineage>
</organism>
<protein>
    <submittedName>
        <fullName evidence="11">OBP</fullName>
    </submittedName>
</protein>
<evidence type="ECO:0000313" key="11">
    <source>
        <dbReference type="EMBL" id="JAP88578.1"/>
    </source>
</evidence>
<keyword evidence="3" id="KW-0716">Sensory transduction</keyword>
<dbReference type="InterPro" id="IPR004117">
    <property type="entry name" value="7tm6_olfct_rcpt"/>
</dbReference>
<dbReference type="GO" id="GO:0004984">
    <property type="term" value="F:olfactory receptor activity"/>
    <property type="evidence" value="ECO:0007669"/>
    <property type="project" value="InterPro"/>
</dbReference>
<dbReference type="GO" id="GO:0005549">
    <property type="term" value="F:odorant binding"/>
    <property type="evidence" value="ECO:0007669"/>
    <property type="project" value="InterPro"/>
</dbReference>
<name>A0A146JWT3_CONPF</name>
<keyword evidence="8" id="KW-0675">Receptor</keyword>
<evidence type="ECO:0000256" key="6">
    <source>
        <dbReference type="ARBA" id="ARBA00022989"/>
    </source>
</evidence>
<dbReference type="PANTHER" id="PTHR21137">
    <property type="entry name" value="ODORANT RECEPTOR"/>
    <property type="match status" value="1"/>
</dbReference>
<dbReference type="PANTHER" id="PTHR21137:SF35">
    <property type="entry name" value="ODORANT RECEPTOR 19A-RELATED"/>
    <property type="match status" value="1"/>
</dbReference>
<evidence type="ECO:0000256" key="2">
    <source>
        <dbReference type="ARBA" id="ARBA00022475"/>
    </source>
</evidence>
<keyword evidence="7 10" id="KW-0472">Membrane</keyword>
<keyword evidence="4 10" id="KW-0812">Transmembrane</keyword>
<accession>A0A146JWT3</accession>
<feature type="non-terminal residue" evidence="11">
    <location>
        <position position="1"/>
    </location>
</feature>
<dbReference type="GO" id="GO:0005886">
    <property type="term" value="C:plasma membrane"/>
    <property type="evidence" value="ECO:0007669"/>
    <property type="project" value="UniProtKB-SubCell"/>
</dbReference>
<keyword evidence="9" id="KW-0807">Transducer</keyword>
<comment type="subcellular location">
    <subcellularLocation>
        <location evidence="1">Cell membrane</location>
        <topology evidence="1">Multi-pass membrane protein</topology>
    </subcellularLocation>
</comment>
<feature type="non-terminal residue" evidence="11">
    <location>
        <position position="415"/>
    </location>
</feature>
<dbReference type="Pfam" id="PF02949">
    <property type="entry name" value="7tm_6"/>
    <property type="match status" value="1"/>
</dbReference>
<evidence type="ECO:0000256" key="8">
    <source>
        <dbReference type="ARBA" id="ARBA00023170"/>
    </source>
</evidence>
<evidence type="ECO:0000256" key="4">
    <source>
        <dbReference type="ARBA" id="ARBA00022692"/>
    </source>
</evidence>
<keyword evidence="2" id="KW-1003">Cell membrane</keyword>
<keyword evidence="5" id="KW-0552">Olfaction</keyword>
<reference evidence="11" key="1">
    <citation type="submission" date="2015-12" db="EMBL/GenBank/DDBJ databases">
        <title>Antennal transcriptome and differential expression of olfactory genes in the yellow peach moth, Conogethes punctiferalis (Guen e) (Lepidoptera: Crambidae).</title>
        <authorList>
            <person name="Du Y."/>
        </authorList>
    </citation>
    <scope>NUCLEOTIDE SEQUENCE</scope>
    <source>
        <tissue evidence="11">Antennae</tissue>
    </source>
</reference>
<proteinExistence type="evidence at transcript level"/>
<evidence type="ECO:0000256" key="7">
    <source>
        <dbReference type="ARBA" id="ARBA00023136"/>
    </source>
</evidence>